<accession>A0A6J6ZMY4</accession>
<evidence type="ECO:0000313" key="1">
    <source>
        <dbReference type="EMBL" id="CAB4823059.1"/>
    </source>
</evidence>
<sequence length="105" mass="10550">MTTNSLGASEICISGLCVSGLCVSRLCVSGLCVSRLCVSGLCGLAAGWVSSTRTTVSAPCTITAPVRIRAASAAPTVQSAGWPAEDTPTTRNVTGRFVTSAARTA</sequence>
<protein>
    <submittedName>
        <fullName evidence="1">Unannotated protein</fullName>
    </submittedName>
</protein>
<organism evidence="1">
    <name type="scientific">freshwater metagenome</name>
    <dbReference type="NCBI Taxonomy" id="449393"/>
    <lineage>
        <taxon>unclassified sequences</taxon>
        <taxon>metagenomes</taxon>
        <taxon>ecological metagenomes</taxon>
    </lineage>
</organism>
<reference evidence="1" key="1">
    <citation type="submission" date="2020-05" db="EMBL/GenBank/DDBJ databases">
        <authorList>
            <person name="Chiriac C."/>
            <person name="Salcher M."/>
            <person name="Ghai R."/>
            <person name="Kavagutti S V."/>
        </authorList>
    </citation>
    <scope>NUCLEOTIDE SEQUENCE</scope>
</reference>
<proteinExistence type="predicted"/>
<dbReference type="AlphaFoldDB" id="A0A6J6ZMY4"/>
<gene>
    <name evidence="1" type="ORF">UFOPK3046_01842</name>
</gene>
<name>A0A6J6ZMY4_9ZZZZ</name>
<dbReference type="EMBL" id="CAFAAQ010000231">
    <property type="protein sequence ID" value="CAB4823059.1"/>
    <property type="molecule type" value="Genomic_DNA"/>
</dbReference>